<keyword evidence="3" id="KW-1185">Reference proteome</keyword>
<dbReference type="Proteomes" id="UP000006048">
    <property type="component" value="Chromosome"/>
</dbReference>
<evidence type="ECO:0000256" key="1">
    <source>
        <dbReference type="SAM" id="Phobius"/>
    </source>
</evidence>
<proteinExistence type="predicted"/>
<feature type="transmembrane region" description="Helical" evidence="1">
    <location>
        <begin position="12"/>
        <end position="37"/>
    </location>
</feature>
<dbReference type="HOGENOM" id="CLU_792123_0_0_12"/>
<name>I4B5Q4_TURPD</name>
<gene>
    <name evidence="2" type="ordered locus">Turpa_1964</name>
</gene>
<dbReference type="STRING" id="869212.Turpa_1964"/>
<reference evidence="2 3" key="1">
    <citation type="submission" date="2012-06" db="EMBL/GenBank/DDBJ databases">
        <title>The complete chromosome of genome of Turneriella parva DSM 21527.</title>
        <authorList>
            <consortium name="US DOE Joint Genome Institute (JGI-PGF)"/>
            <person name="Lucas S."/>
            <person name="Han J."/>
            <person name="Lapidus A."/>
            <person name="Bruce D."/>
            <person name="Goodwin L."/>
            <person name="Pitluck S."/>
            <person name="Peters L."/>
            <person name="Kyrpides N."/>
            <person name="Mavromatis K."/>
            <person name="Ivanova N."/>
            <person name="Mikhailova N."/>
            <person name="Chertkov O."/>
            <person name="Detter J.C."/>
            <person name="Tapia R."/>
            <person name="Han C."/>
            <person name="Land M."/>
            <person name="Hauser L."/>
            <person name="Markowitz V."/>
            <person name="Cheng J.-F."/>
            <person name="Hugenholtz P."/>
            <person name="Woyke T."/>
            <person name="Wu D."/>
            <person name="Gronow S."/>
            <person name="Wellnitz S."/>
            <person name="Brambilla E."/>
            <person name="Klenk H.-P."/>
            <person name="Eisen J.A."/>
        </authorList>
    </citation>
    <scope>NUCLEOTIDE SEQUENCE [LARGE SCALE GENOMIC DNA]</scope>
    <source>
        <strain evidence="3">ATCC BAA-1111 / DSM 21527 / NCTC 11395 / H</strain>
    </source>
</reference>
<keyword evidence="1" id="KW-0812">Transmembrane</keyword>
<evidence type="ECO:0000313" key="2">
    <source>
        <dbReference type="EMBL" id="AFM12611.1"/>
    </source>
</evidence>
<sequence length="350" mass="39613">MVDKKQQRKILIGKLIHLSIIMAVATVLGVFALKIILSHYKLEHKPMELGGEAKGFRTHSRSGTYMKLANLHFRLTDEINMQVKELIGEAIPKAKGGVVNFDDVNSFRIDILSGEAFVRTGVMEFIFNNNVFNYDGSPLKNMKMEFFDDDEGGKMVKKLRLTGDMKLVVWLGFEMIGKMYLDREKTLMVIEAERIRSLGNPYTKTLLDAVGLNMEKLLPVPSGRGITMSGNKIIVEPFKIFPPPQIGGFISDMRVQNDGLQLFFSSKTKVNFPPLPVKDVKNYLYLYQGDVKFGKLMMIDARLQMVDATQKSDFDFYLKKYQLPLALGSSKIMRDGSVVATIPDYRDAIK</sequence>
<evidence type="ECO:0000313" key="3">
    <source>
        <dbReference type="Proteomes" id="UP000006048"/>
    </source>
</evidence>
<dbReference type="KEGG" id="tpx:Turpa_1964"/>
<dbReference type="OrthoDB" id="340873at2"/>
<organism evidence="2 3">
    <name type="scientific">Turneriella parva (strain ATCC BAA-1111 / DSM 21527 / NCTC 11395 / H)</name>
    <name type="common">Leptospira parva</name>
    <dbReference type="NCBI Taxonomy" id="869212"/>
    <lineage>
        <taxon>Bacteria</taxon>
        <taxon>Pseudomonadati</taxon>
        <taxon>Spirochaetota</taxon>
        <taxon>Spirochaetia</taxon>
        <taxon>Leptospirales</taxon>
        <taxon>Leptospiraceae</taxon>
        <taxon>Turneriella</taxon>
    </lineage>
</organism>
<keyword evidence="1" id="KW-0472">Membrane</keyword>
<keyword evidence="1" id="KW-1133">Transmembrane helix</keyword>
<dbReference type="EMBL" id="CP002959">
    <property type="protein sequence ID" value="AFM12611.1"/>
    <property type="molecule type" value="Genomic_DNA"/>
</dbReference>
<dbReference type="AlphaFoldDB" id="I4B5Q4"/>
<dbReference type="RefSeq" id="WP_014803118.1">
    <property type="nucleotide sequence ID" value="NC_018020.1"/>
</dbReference>
<protein>
    <submittedName>
        <fullName evidence="2">Uncharacterized protein</fullName>
    </submittedName>
</protein>
<accession>I4B5Q4</accession>